<sequence>MRQSYKRKLKVKEAAEQTSHDMEDIQEGRGSSHVPNTNVFNSNPLHEIKESQQGIQLDWQLTRESRDDDDDDSIDDNAVESNDSAIGENLDQEEDEPVDNQFDIDFDPKGGANNAQLAAALNAANRRMGGENLTFIFDDEVANGNTAL</sequence>
<dbReference type="Ensembl" id="ENSCINT00000030678.1">
    <property type="protein sequence ID" value="ENSCINP00000030942.1"/>
    <property type="gene ID" value="ENSCING00000025168.1"/>
</dbReference>
<organism evidence="2 3">
    <name type="scientific">Ciona intestinalis</name>
    <name type="common">Transparent sea squirt</name>
    <name type="synonym">Ascidia intestinalis</name>
    <dbReference type="NCBI Taxonomy" id="7719"/>
    <lineage>
        <taxon>Eukaryota</taxon>
        <taxon>Metazoa</taxon>
        <taxon>Chordata</taxon>
        <taxon>Tunicata</taxon>
        <taxon>Ascidiacea</taxon>
        <taxon>Phlebobranchia</taxon>
        <taxon>Cionidae</taxon>
        <taxon>Ciona</taxon>
    </lineage>
</organism>
<protein>
    <submittedName>
        <fullName evidence="2">Uncharacterized protein</fullName>
    </submittedName>
</protein>
<reference evidence="2" key="3">
    <citation type="submission" date="2025-09" db="UniProtKB">
        <authorList>
            <consortium name="Ensembl"/>
        </authorList>
    </citation>
    <scope>IDENTIFICATION</scope>
</reference>
<feature type="compositionally biased region" description="Basic residues" evidence="1">
    <location>
        <begin position="1"/>
        <end position="10"/>
    </location>
</feature>
<feature type="compositionally biased region" description="Basic and acidic residues" evidence="1">
    <location>
        <begin position="11"/>
        <end position="27"/>
    </location>
</feature>
<dbReference type="HOGENOM" id="CLU_1758168_0_0_1"/>
<evidence type="ECO:0000313" key="3">
    <source>
        <dbReference type="Proteomes" id="UP000008144"/>
    </source>
</evidence>
<keyword evidence="3" id="KW-1185">Reference proteome</keyword>
<evidence type="ECO:0000256" key="1">
    <source>
        <dbReference type="SAM" id="MobiDB-lite"/>
    </source>
</evidence>
<feature type="compositionally biased region" description="Acidic residues" evidence="1">
    <location>
        <begin position="90"/>
        <end position="100"/>
    </location>
</feature>
<feature type="compositionally biased region" description="Acidic residues" evidence="1">
    <location>
        <begin position="67"/>
        <end position="78"/>
    </location>
</feature>
<reference evidence="3" key="1">
    <citation type="journal article" date="2002" name="Science">
        <title>The draft genome of Ciona intestinalis: insights into chordate and vertebrate origins.</title>
        <authorList>
            <person name="Dehal P."/>
            <person name="Satou Y."/>
            <person name="Campbell R.K."/>
            <person name="Chapman J."/>
            <person name="Degnan B."/>
            <person name="De Tomaso A."/>
            <person name="Davidson B."/>
            <person name="Di Gregorio A."/>
            <person name="Gelpke M."/>
            <person name="Goodstein D.M."/>
            <person name="Harafuji N."/>
            <person name="Hastings K.E."/>
            <person name="Ho I."/>
            <person name="Hotta K."/>
            <person name="Huang W."/>
            <person name="Kawashima T."/>
            <person name="Lemaire P."/>
            <person name="Martinez D."/>
            <person name="Meinertzhagen I.A."/>
            <person name="Necula S."/>
            <person name="Nonaka M."/>
            <person name="Putnam N."/>
            <person name="Rash S."/>
            <person name="Saiga H."/>
            <person name="Satake M."/>
            <person name="Terry A."/>
            <person name="Yamada L."/>
            <person name="Wang H.G."/>
            <person name="Awazu S."/>
            <person name="Azumi K."/>
            <person name="Boore J."/>
            <person name="Branno M."/>
            <person name="Chin-Bow S."/>
            <person name="DeSantis R."/>
            <person name="Doyle S."/>
            <person name="Francino P."/>
            <person name="Keys D.N."/>
            <person name="Haga S."/>
            <person name="Hayashi H."/>
            <person name="Hino K."/>
            <person name="Imai K.S."/>
            <person name="Inaba K."/>
            <person name="Kano S."/>
            <person name="Kobayashi K."/>
            <person name="Kobayashi M."/>
            <person name="Lee B.I."/>
            <person name="Makabe K.W."/>
            <person name="Manohar C."/>
            <person name="Matassi G."/>
            <person name="Medina M."/>
            <person name="Mochizuki Y."/>
            <person name="Mount S."/>
            <person name="Morishita T."/>
            <person name="Miura S."/>
            <person name="Nakayama A."/>
            <person name="Nishizaka S."/>
            <person name="Nomoto H."/>
            <person name="Ohta F."/>
            <person name="Oishi K."/>
            <person name="Rigoutsos I."/>
            <person name="Sano M."/>
            <person name="Sasaki A."/>
            <person name="Sasakura Y."/>
            <person name="Shoguchi E."/>
            <person name="Shin-i T."/>
            <person name="Spagnuolo A."/>
            <person name="Stainier D."/>
            <person name="Suzuki M.M."/>
            <person name="Tassy O."/>
            <person name="Takatori N."/>
            <person name="Tokuoka M."/>
            <person name="Yagi K."/>
            <person name="Yoshizaki F."/>
            <person name="Wada S."/>
            <person name="Zhang C."/>
            <person name="Hyatt P.D."/>
            <person name="Larimer F."/>
            <person name="Detter C."/>
            <person name="Doggett N."/>
            <person name="Glavina T."/>
            <person name="Hawkins T."/>
            <person name="Richardson P."/>
            <person name="Lucas S."/>
            <person name="Kohara Y."/>
            <person name="Levine M."/>
            <person name="Satoh N."/>
            <person name="Rokhsar D.S."/>
        </authorList>
    </citation>
    <scope>NUCLEOTIDE SEQUENCE [LARGE SCALE GENOMIC DNA]</scope>
</reference>
<name>H2XMQ9_CIOIN</name>
<evidence type="ECO:0000313" key="2">
    <source>
        <dbReference type="Ensembl" id="ENSCINP00000030942.1"/>
    </source>
</evidence>
<proteinExistence type="predicted"/>
<accession>H2XMQ9</accession>
<dbReference type="AlphaFoldDB" id="H2XMQ9"/>
<dbReference type="Proteomes" id="UP000008144">
    <property type="component" value="Unassembled WGS sequence"/>
</dbReference>
<feature type="region of interest" description="Disordered" evidence="1">
    <location>
        <begin position="1"/>
        <end position="100"/>
    </location>
</feature>
<feature type="compositionally biased region" description="Polar residues" evidence="1">
    <location>
        <begin position="33"/>
        <end position="44"/>
    </location>
</feature>
<dbReference type="InParanoid" id="H2XMQ9"/>
<reference evidence="2" key="2">
    <citation type="submission" date="2025-08" db="UniProtKB">
        <authorList>
            <consortium name="Ensembl"/>
        </authorList>
    </citation>
    <scope>IDENTIFICATION</scope>
</reference>